<keyword evidence="2" id="KW-0238">DNA-binding</keyword>
<dbReference type="PANTHER" id="PTHR30204:SF67">
    <property type="entry name" value="HTH-TYPE TRANSCRIPTIONAL REGULATOR MLRA-RELATED"/>
    <property type="match status" value="1"/>
</dbReference>
<dbReference type="RefSeq" id="WP_243535644.1">
    <property type="nucleotide sequence ID" value="NZ_CP093442.1"/>
</dbReference>
<name>A0ABY4C526_9BACT</name>
<keyword evidence="1" id="KW-0805">Transcription regulation</keyword>
<evidence type="ECO:0000259" key="4">
    <source>
        <dbReference type="PROSITE" id="PS50937"/>
    </source>
</evidence>
<dbReference type="SUPFAM" id="SSF52242">
    <property type="entry name" value="Cobalamin (vitamin B12)-binding domain"/>
    <property type="match status" value="1"/>
</dbReference>
<dbReference type="InterPro" id="IPR036594">
    <property type="entry name" value="Meth_synthase_dom"/>
</dbReference>
<dbReference type="InterPro" id="IPR047057">
    <property type="entry name" value="MerR_fam"/>
</dbReference>
<dbReference type="SUPFAM" id="SSF46955">
    <property type="entry name" value="Putative DNA-binding domain"/>
    <property type="match status" value="1"/>
</dbReference>
<organism evidence="5 6">
    <name type="scientific">Bdellovibrio reynosensis</name>
    <dbReference type="NCBI Taxonomy" id="2835041"/>
    <lineage>
        <taxon>Bacteria</taxon>
        <taxon>Pseudomonadati</taxon>
        <taxon>Bdellovibrionota</taxon>
        <taxon>Bdellovibrionia</taxon>
        <taxon>Bdellovibrionales</taxon>
        <taxon>Pseudobdellovibrionaceae</taxon>
        <taxon>Bdellovibrio</taxon>
    </lineage>
</organism>
<dbReference type="PANTHER" id="PTHR30204">
    <property type="entry name" value="REDOX-CYCLING DRUG-SENSING TRANSCRIPTIONAL ACTIVATOR SOXR"/>
    <property type="match status" value="1"/>
</dbReference>
<dbReference type="EMBL" id="CP093442">
    <property type="protein sequence ID" value="UOF00052.1"/>
    <property type="molecule type" value="Genomic_DNA"/>
</dbReference>
<protein>
    <submittedName>
        <fullName evidence="5">MerR family transcriptional regulator</fullName>
    </submittedName>
</protein>
<evidence type="ECO:0000313" key="6">
    <source>
        <dbReference type="Proteomes" id="UP000830116"/>
    </source>
</evidence>
<feature type="domain" description="HTH merR-type" evidence="4">
    <location>
        <begin position="3"/>
        <end position="72"/>
    </location>
</feature>
<dbReference type="InterPro" id="IPR009061">
    <property type="entry name" value="DNA-bd_dom_put_sf"/>
</dbReference>
<proteinExistence type="predicted"/>
<dbReference type="InterPro" id="IPR036724">
    <property type="entry name" value="Cobalamin-bd_sf"/>
</dbReference>
<keyword evidence="6" id="KW-1185">Reference proteome</keyword>
<evidence type="ECO:0000256" key="1">
    <source>
        <dbReference type="ARBA" id="ARBA00023015"/>
    </source>
</evidence>
<dbReference type="Gene3D" id="1.10.1660.10">
    <property type="match status" value="1"/>
</dbReference>
<evidence type="ECO:0000313" key="5">
    <source>
        <dbReference type="EMBL" id="UOF00052.1"/>
    </source>
</evidence>
<reference evidence="5" key="1">
    <citation type="submission" date="2022-03" db="EMBL/GenBank/DDBJ databases">
        <title>Genome Identification and Characterization of new species Bdellovibrio reynosense LBG001 sp. nov. from a Mexico soil sample.</title>
        <authorList>
            <person name="Camilli A."/>
            <person name="Ajao Y."/>
            <person name="Guo X."/>
        </authorList>
    </citation>
    <scope>NUCLEOTIDE SEQUENCE</scope>
    <source>
        <strain evidence="5">LBG001</strain>
    </source>
</reference>
<keyword evidence="3" id="KW-0804">Transcription</keyword>
<dbReference type="Gene3D" id="3.40.50.280">
    <property type="entry name" value="Cobalamin-binding domain"/>
    <property type="match status" value="1"/>
</dbReference>
<dbReference type="Gene3D" id="1.10.1240.10">
    <property type="entry name" value="Methionine synthase domain"/>
    <property type="match status" value="1"/>
</dbReference>
<dbReference type="PROSITE" id="PS50937">
    <property type="entry name" value="HTH_MERR_2"/>
    <property type="match status" value="1"/>
</dbReference>
<dbReference type="Pfam" id="PF13411">
    <property type="entry name" value="MerR_1"/>
    <property type="match status" value="1"/>
</dbReference>
<evidence type="ECO:0000256" key="3">
    <source>
        <dbReference type="ARBA" id="ARBA00023163"/>
    </source>
</evidence>
<sequence length="314" mass="35458">MEKLTIKAVAEITGISEFTLRSWEKRYSAIAPKRNTSGRRLYNLEEVEKLRLLNQLRLRGHAIKDIAPLSISKLGRLFHDSAEQSNGRQHFFVSEKTPAVYVNLLVQELVELNLSKFTSLLKRTQLEFDTRTYLIEIVSPLLKILGDKVINGELDVFHEHTASAIVRNSLSALLYASEQFNNLQNQTPIIFCSPEGDLHEFGILICAVLAVLNGFQVFYLGPNLPAESVVRAAQVTASPLVVVGLSAPRSVLKISEIHSFLNTTLTNLPDSTMLWYGGMRAFEVEFEQTSRVRLIQNLKFFDQALRLWQDKVDG</sequence>
<dbReference type="Proteomes" id="UP000830116">
    <property type="component" value="Chromosome"/>
</dbReference>
<accession>A0ABY4C526</accession>
<dbReference type="SMART" id="SM00422">
    <property type="entry name" value="HTH_MERR"/>
    <property type="match status" value="1"/>
</dbReference>
<gene>
    <name evidence="5" type="ORF">MNR06_10100</name>
</gene>
<dbReference type="CDD" id="cd02065">
    <property type="entry name" value="B12-binding_like"/>
    <property type="match status" value="1"/>
</dbReference>
<evidence type="ECO:0000256" key="2">
    <source>
        <dbReference type="ARBA" id="ARBA00023125"/>
    </source>
</evidence>
<dbReference type="InterPro" id="IPR000551">
    <property type="entry name" value="MerR-type_HTH_dom"/>
</dbReference>